<accession>A0ABV5WFW8</accession>
<feature type="domain" description="Aerobactin siderophore biosynthesis IucA/IucC N-terminal" evidence="3">
    <location>
        <begin position="192"/>
        <end position="417"/>
    </location>
</feature>
<evidence type="ECO:0000256" key="1">
    <source>
        <dbReference type="ARBA" id="ARBA00004924"/>
    </source>
</evidence>
<sequence>MIQELTLTREEQDVVSMLEEQAPYLLPYYANSVPEARTATLQRFVMSLMREDIDGIYSTSYDLHNVSPQKPVPLLKDGSYKVYTLESSELLFIPIRQMYAFQRMEGGEAVFHLKAEELYTYTSVSELIHLFQANSSWGALLLELEDSSANLALSLAYWKYRKCVSEIEDETTIQYALYQKQQSRSFHAELLFEQFSVLGHNLHPCAKTRMGMDACEVMRYAPEFENSIPLRFLAIHREWIEQRIVKGGELFTVFLGLERAMEKELGYRNLPLSDYVPVPVHPWQLQHVIPVVYQDELENGVIVILKDYEVNSFALSSFRTVQAGSLVVKAALRAQMTSTIRSISPQTANNAAVFTELLQAVMEREQQLSQHFVPVYEWGGGSFRSQDEQKKRNLSFVLREQVTVEEQELAITGTALYSESLVSDQPILLEIIYQYKQKLGSKSLEQAAFQWFSEYASLALEGFVTLMVKYGIGLEGHLQNSIPVFRDGCIVRMLFRDWGGARIYKPRLEQAALPVDFYQDSAILTSSLIEMQNKVFYTVIQNHLGEIVYLLSKHMNLLEEVCWAEVRRICEYLFQGLEEEYGAAARQDRDAFFAQTVDYKALLTMRLKEGEKSYSYVKVDNPLYKGDI</sequence>
<evidence type="ECO:0000313" key="5">
    <source>
        <dbReference type="EMBL" id="MFB9759510.1"/>
    </source>
</evidence>
<evidence type="ECO:0000259" key="3">
    <source>
        <dbReference type="Pfam" id="PF04183"/>
    </source>
</evidence>
<protein>
    <submittedName>
        <fullName evidence="5">IucA/IucC family protein</fullName>
    </submittedName>
</protein>
<proteinExistence type="inferred from homology"/>
<evidence type="ECO:0000259" key="4">
    <source>
        <dbReference type="Pfam" id="PF06276"/>
    </source>
</evidence>
<dbReference type="Gene3D" id="1.10.510.40">
    <property type="match status" value="1"/>
</dbReference>
<comment type="pathway">
    <text evidence="1">Siderophore biosynthesis.</text>
</comment>
<dbReference type="PANTHER" id="PTHR34384">
    <property type="entry name" value="L-2,3-DIAMINOPROPANOATE--CITRATE LIGASE"/>
    <property type="match status" value="1"/>
</dbReference>
<gene>
    <name evidence="5" type="ORF">ACFFMS_13865</name>
</gene>
<evidence type="ECO:0000313" key="6">
    <source>
        <dbReference type="Proteomes" id="UP001589609"/>
    </source>
</evidence>
<dbReference type="InterPro" id="IPR007310">
    <property type="entry name" value="Aerobactin_biosyn_IucA/IucC_N"/>
</dbReference>
<dbReference type="Proteomes" id="UP001589609">
    <property type="component" value="Unassembled WGS sequence"/>
</dbReference>
<keyword evidence="6" id="KW-1185">Reference proteome</keyword>
<dbReference type="PANTHER" id="PTHR34384:SF6">
    <property type="entry name" value="STAPHYLOFERRIN B SYNTHASE"/>
    <property type="match status" value="1"/>
</dbReference>
<name>A0ABV5WFW8_9BACI</name>
<dbReference type="Pfam" id="PF06276">
    <property type="entry name" value="FhuF"/>
    <property type="match status" value="1"/>
</dbReference>
<evidence type="ECO:0000256" key="2">
    <source>
        <dbReference type="ARBA" id="ARBA00007832"/>
    </source>
</evidence>
<feature type="domain" description="Aerobactin siderophore biosynthesis IucA/IucC-like C-terminal" evidence="4">
    <location>
        <begin position="450"/>
        <end position="610"/>
    </location>
</feature>
<comment type="caution">
    <text evidence="5">The sequence shown here is derived from an EMBL/GenBank/DDBJ whole genome shotgun (WGS) entry which is preliminary data.</text>
</comment>
<reference evidence="5 6" key="1">
    <citation type="submission" date="2024-09" db="EMBL/GenBank/DDBJ databases">
        <authorList>
            <person name="Sun Q."/>
            <person name="Mori K."/>
        </authorList>
    </citation>
    <scope>NUCLEOTIDE SEQUENCE [LARGE SCALE GENOMIC DNA]</scope>
    <source>
        <strain evidence="5 6">JCM 11201</strain>
    </source>
</reference>
<dbReference type="InterPro" id="IPR037455">
    <property type="entry name" value="LucA/IucC-like"/>
</dbReference>
<dbReference type="InterPro" id="IPR022770">
    <property type="entry name" value="IucA/IucC-like_C"/>
</dbReference>
<dbReference type="RefSeq" id="WP_379949824.1">
    <property type="nucleotide sequence ID" value="NZ_JBHMAF010000073.1"/>
</dbReference>
<dbReference type="EMBL" id="JBHMAF010000073">
    <property type="protein sequence ID" value="MFB9759510.1"/>
    <property type="molecule type" value="Genomic_DNA"/>
</dbReference>
<comment type="similarity">
    <text evidence="2">Belongs to the IucA/IucC family.</text>
</comment>
<dbReference type="Pfam" id="PF04183">
    <property type="entry name" value="IucA_IucC"/>
    <property type="match status" value="1"/>
</dbReference>
<organism evidence="5 6">
    <name type="scientific">Ectobacillus funiculus</name>
    <dbReference type="NCBI Taxonomy" id="137993"/>
    <lineage>
        <taxon>Bacteria</taxon>
        <taxon>Bacillati</taxon>
        <taxon>Bacillota</taxon>
        <taxon>Bacilli</taxon>
        <taxon>Bacillales</taxon>
        <taxon>Bacillaceae</taxon>
        <taxon>Ectobacillus</taxon>
    </lineage>
</organism>